<keyword evidence="2" id="KW-0804">Transcription</keyword>
<reference evidence="5" key="1">
    <citation type="submission" date="2018-11" db="EMBL/GenBank/DDBJ databases">
        <authorList>
            <consortium name="Pathogen Informatics"/>
        </authorList>
    </citation>
    <scope>NUCLEOTIDE SEQUENCE</scope>
</reference>
<name>A0A3S5BL07_9PLAT</name>
<dbReference type="EMBL" id="CAAALY010094079">
    <property type="protein sequence ID" value="VEL28315.1"/>
    <property type="molecule type" value="Genomic_DNA"/>
</dbReference>
<keyword evidence="6" id="KW-1185">Reference proteome</keyword>
<organism evidence="5 6">
    <name type="scientific">Protopolystoma xenopodis</name>
    <dbReference type="NCBI Taxonomy" id="117903"/>
    <lineage>
        <taxon>Eukaryota</taxon>
        <taxon>Metazoa</taxon>
        <taxon>Spiralia</taxon>
        <taxon>Lophotrochozoa</taxon>
        <taxon>Platyhelminthes</taxon>
        <taxon>Monogenea</taxon>
        <taxon>Polyopisthocotylea</taxon>
        <taxon>Polystomatidea</taxon>
        <taxon>Polystomatidae</taxon>
        <taxon>Protopolystoma</taxon>
    </lineage>
</organism>
<keyword evidence="1" id="KW-0805">Transcription regulation</keyword>
<evidence type="ECO:0000256" key="2">
    <source>
        <dbReference type="ARBA" id="ARBA00023163"/>
    </source>
</evidence>
<dbReference type="PANTHER" id="PTHR22970:SF14">
    <property type="entry name" value="AT-RICH INTERACTIVE DOMAIN-CONTAINING PROTEIN 2"/>
    <property type="match status" value="1"/>
</dbReference>
<sequence length="244" mass="26299">IPGHVYQAHLRQLCTESAIIGSLASGSPPPAQGGRPCPVRRSCCRWRDCSSGSLPRAPFALQSHVLDSHCLPGELENRRRRRCLNINSPSIPPTPAAASRSPPTSVGDQPSWAILRQVELRRLHADLAPLLPSSQIPPGFVQYAAAASSSPCLALASQSRQSGYLLPGQRLSPLGHGLPHAATTPAYTMPMLPPPQTPREGPVTKHLRVSAALVLRNLVMHLEEARRSVMLHLRLGITLFGFTC</sequence>
<gene>
    <name evidence="5" type="ORF">PXEA_LOCUS21755</name>
</gene>
<dbReference type="AlphaFoldDB" id="A0A3S5BL07"/>
<feature type="non-terminal residue" evidence="5">
    <location>
        <position position="1"/>
    </location>
</feature>
<feature type="compositionally biased region" description="Low complexity" evidence="4">
    <location>
        <begin position="96"/>
        <end position="105"/>
    </location>
</feature>
<evidence type="ECO:0000256" key="3">
    <source>
        <dbReference type="ARBA" id="ARBA00023242"/>
    </source>
</evidence>
<comment type="caution">
    <text evidence="5">The sequence shown here is derived from an EMBL/GenBank/DDBJ whole genome shotgun (WGS) entry which is preliminary data.</text>
</comment>
<dbReference type="Proteomes" id="UP000784294">
    <property type="component" value="Unassembled WGS sequence"/>
</dbReference>
<dbReference type="OrthoDB" id="1938591at2759"/>
<keyword evidence="3" id="KW-0539">Nucleus</keyword>
<dbReference type="PANTHER" id="PTHR22970">
    <property type="entry name" value="AT-RICH INTERACTIVE DOMAIN-CONTAINING PROTEIN 2"/>
    <property type="match status" value="1"/>
</dbReference>
<proteinExistence type="predicted"/>
<evidence type="ECO:0000313" key="5">
    <source>
        <dbReference type="EMBL" id="VEL28315.1"/>
    </source>
</evidence>
<evidence type="ECO:0000313" key="6">
    <source>
        <dbReference type="Proteomes" id="UP000784294"/>
    </source>
</evidence>
<feature type="region of interest" description="Disordered" evidence="4">
    <location>
        <begin position="85"/>
        <end position="109"/>
    </location>
</feature>
<evidence type="ECO:0000256" key="1">
    <source>
        <dbReference type="ARBA" id="ARBA00023015"/>
    </source>
</evidence>
<evidence type="ECO:0000256" key="4">
    <source>
        <dbReference type="SAM" id="MobiDB-lite"/>
    </source>
</evidence>
<accession>A0A3S5BL07</accession>
<protein>
    <submittedName>
        <fullName evidence="5">Uncharacterized protein</fullName>
    </submittedName>
</protein>
<dbReference type="InterPro" id="IPR052406">
    <property type="entry name" value="Chromatin_Remodeling_Comp"/>
</dbReference>